<dbReference type="PROSITE" id="PS50090">
    <property type="entry name" value="MYB_LIKE"/>
    <property type="match status" value="2"/>
</dbReference>
<dbReference type="GO" id="GO:0003677">
    <property type="term" value="F:DNA binding"/>
    <property type="evidence" value="ECO:0007669"/>
    <property type="project" value="UniProtKB-KW"/>
</dbReference>
<evidence type="ECO:0000259" key="9">
    <source>
        <dbReference type="PROSITE" id="PS50090"/>
    </source>
</evidence>
<name>A0A4S8KGH6_MUSBA</name>
<evidence type="ECO:0000313" key="12">
    <source>
        <dbReference type="Proteomes" id="UP000317650"/>
    </source>
</evidence>
<dbReference type="SUPFAM" id="SSF46689">
    <property type="entry name" value="Homeodomain-like"/>
    <property type="match status" value="1"/>
</dbReference>
<evidence type="ECO:0000259" key="10">
    <source>
        <dbReference type="PROSITE" id="PS51294"/>
    </source>
</evidence>
<feature type="domain" description="Myb-like" evidence="9">
    <location>
        <begin position="63"/>
        <end position="113"/>
    </location>
</feature>
<dbReference type="InterPro" id="IPR009057">
    <property type="entry name" value="Homeodomain-like_sf"/>
</dbReference>
<dbReference type="InterPro" id="IPR001005">
    <property type="entry name" value="SANT/Myb"/>
</dbReference>
<dbReference type="Proteomes" id="UP000317650">
    <property type="component" value="Chromosome 4"/>
</dbReference>
<dbReference type="GO" id="GO:0005634">
    <property type="term" value="C:nucleus"/>
    <property type="evidence" value="ECO:0007669"/>
    <property type="project" value="UniProtKB-SubCell"/>
</dbReference>
<feature type="compositionally biased region" description="Polar residues" evidence="8">
    <location>
        <begin position="123"/>
        <end position="138"/>
    </location>
</feature>
<feature type="domain" description="HTH myb-type" evidence="10">
    <location>
        <begin position="10"/>
        <end position="62"/>
    </location>
</feature>
<evidence type="ECO:0000256" key="2">
    <source>
        <dbReference type="ARBA" id="ARBA00022737"/>
    </source>
</evidence>
<comment type="subcellular location">
    <subcellularLocation>
        <location evidence="1">Nucleus</location>
    </subcellularLocation>
</comment>
<evidence type="ECO:0000256" key="7">
    <source>
        <dbReference type="ARBA" id="ARBA00023242"/>
    </source>
</evidence>
<dbReference type="AlphaFoldDB" id="A0A4S8KGH6"/>
<dbReference type="FunFam" id="1.10.10.60:FF:000077">
    <property type="entry name" value="MYB transcription factor"/>
    <property type="match status" value="1"/>
</dbReference>
<evidence type="ECO:0000256" key="3">
    <source>
        <dbReference type="ARBA" id="ARBA00023015"/>
    </source>
</evidence>
<keyword evidence="6" id="KW-0804">Transcription</keyword>
<keyword evidence="12" id="KW-1185">Reference proteome</keyword>
<sequence length="282" mass="32218">MGRKTWEKPKAKHRKGLWSPDEDQRLREHILEHGHGYWSSVPAKAGLHRSGKSCRLRWINYLRPGLKLGVFSQEEEETVMKLHAILGNKWSQIAMHLPGRTDNEVKNQWNTYLKKKVAKADGSSSHASMSTSLDSDNQFLKPKQLSGDNNSQISLSETFSVSQCRSTVAREKLLPPFPKVLFADWLPLFNDSDQSSSSMGGERNFEHDSTSNSDVRSSEFLQFGMVSTGYFPREFEETSICGGFQQQFEPVEQIPEVIFHDPLSFSETYTDLELNYDMFTDL</sequence>
<dbReference type="PROSITE" id="PS51294">
    <property type="entry name" value="HTH_MYB"/>
    <property type="match status" value="2"/>
</dbReference>
<dbReference type="InterPro" id="IPR017930">
    <property type="entry name" value="Myb_dom"/>
</dbReference>
<keyword evidence="7" id="KW-0539">Nucleus</keyword>
<dbReference type="GO" id="GO:0045893">
    <property type="term" value="P:positive regulation of DNA-templated transcription"/>
    <property type="evidence" value="ECO:0007669"/>
    <property type="project" value="UniProtKB-ARBA"/>
</dbReference>
<feature type="domain" description="Myb-like" evidence="9">
    <location>
        <begin position="10"/>
        <end position="62"/>
    </location>
</feature>
<organism evidence="11 12">
    <name type="scientific">Musa balbisiana</name>
    <name type="common">Banana</name>
    <dbReference type="NCBI Taxonomy" id="52838"/>
    <lineage>
        <taxon>Eukaryota</taxon>
        <taxon>Viridiplantae</taxon>
        <taxon>Streptophyta</taxon>
        <taxon>Embryophyta</taxon>
        <taxon>Tracheophyta</taxon>
        <taxon>Spermatophyta</taxon>
        <taxon>Magnoliopsida</taxon>
        <taxon>Liliopsida</taxon>
        <taxon>Zingiberales</taxon>
        <taxon>Musaceae</taxon>
        <taxon>Musa</taxon>
    </lineage>
</organism>
<reference evidence="11 12" key="1">
    <citation type="journal article" date="2019" name="Nat. Plants">
        <title>Genome sequencing of Musa balbisiana reveals subgenome evolution and function divergence in polyploid bananas.</title>
        <authorList>
            <person name="Yao X."/>
        </authorList>
    </citation>
    <scope>NUCLEOTIDE SEQUENCE [LARGE SCALE GENOMIC DNA]</scope>
    <source>
        <strain evidence="12">cv. DH-PKW</strain>
        <tissue evidence="11">Leaves</tissue>
    </source>
</reference>
<protein>
    <submittedName>
        <fullName evidence="11">Uncharacterized protein</fullName>
    </submittedName>
</protein>
<keyword evidence="5" id="KW-0010">Activator</keyword>
<comment type="caution">
    <text evidence="11">The sequence shown here is derived from an EMBL/GenBank/DDBJ whole genome shotgun (WGS) entry which is preliminary data.</text>
</comment>
<dbReference type="InterPro" id="IPR051953">
    <property type="entry name" value="Plant_SW-associated_TFs"/>
</dbReference>
<dbReference type="STRING" id="52838.A0A4S8KGH6"/>
<dbReference type="CDD" id="cd00167">
    <property type="entry name" value="SANT"/>
    <property type="match status" value="2"/>
</dbReference>
<feature type="domain" description="HTH myb-type" evidence="10">
    <location>
        <begin position="63"/>
        <end position="117"/>
    </location>
</feature>
<gene>
    <name evidence="11" type="ORF">C4D60_Mb04t32660</name>
</gene>
<evidence type="ECO:0000256" key="4">
    <source>
        <dbReference type="ARBA" id="ARBA00023125"/>
    </source>
</evidence>
<evidence type="ECO:0000256" key="6">
    <source>
        <dbReference type="ARBA" id="ARBA00023163"/>
    </source>
</evidence>
<dbReference type="Pfam" id="PF00249">
    <property type="entry name" value="Myb_DNA-binding"/>
    <property type="match status" value="2"/>
</dbReference>
<keyword evidence="2" id="KW-0677">Repeat</keyword>
<proteinExistence type="predicted"/>
<dbReference type="Gene3D" id="1.10.10.60">
    <property type="entry name" value="Homeodomain-like"/>
    <property type="match status" value="2"/>
</dbReference>
<keyword evidence="3" id="KW-0805">Transcription regulation</keyword>
<accession>A0A4S8KGH6</accession>
<keyword evidence="4" id="KW-0238">DNA-binding</keyword>
<dbReference type="FunFam" id="1.10.10.60:FF:000371">
    <property type="entry name" value="MYB transcription factor"/>
    <property type="match status" value="1"/>
</dbReference>
<dbReference type="PANTHER" id="PTHR47997:SF11">
    <property type="entry name" value="TRANSCRIPTION FACTOR LAF1"/>
    <property type="match status" value="1"/>
</dbReference>
<evidence type="ECO:0000313" key="11">
    <source>
        <dbReference type="EMBL" id="THU74373.1"/>
    </source>
</evidence>
<dbReference type="EMBL" id="PYDT01000001">
    <property type="protein sequence ID" value="THU74373.1"/>
    <property type="molecule type" value="Genomic_DNA"/>
</dbReference>
<evidence type="ECO:0000256" key="1">
    <source>
        <dbReference type="ARBA" id="ARBA00004123"/>
    </source>
</evidence>
<evidence type="ECO:0000256" key="8">
    <source>
        <dbReference type="SAM" id="MobiDB-lite"/>
    </source>
</evidence>
<dbReference type="PANTHER" id="PTHR47997">
    <property type="entry name" value="MYB DOMAIN PROTEIN 55"/>
    <property type="match status" value="1"/>
</dbReference>
<dbReference type="SMART" id="SM00717">
    <property type="entry name" value="SANT"/>
    <property type="match status" value="2"/>
</dbReference>
<feature type="region of interest" description="Disordered" evidence="8">
    <location>
        <begin position="123"/>
        <end position="148"/>
    </location>
</feature>
<evidence type="ECO:0000256" key="5">
    <source>
        <dbReference type="ARBA" id="ARBA00023159"/>
    </source>
</evidence>